<dbReference type="Proteomes" id="UP000193144">
    <property type="component" value="Unassembled WGS sequence"/>
</dbReference>
<evidence type="ECO:0000259" key="1">
    <source>
        <dbReference type="Pfam" id="PF06985"/>
    </source>
</evidence>
<proteinExistence type="predicted"/>
<organism evidence="2 3">
    <name type="scientific">Clohesyomyces aquaticus</name>
    <dbReference type="NCBI Taxonomy" id="1231657"/>
    <lineage>
        <taxon>Eukaryota</taxon>
        <taxon>Fungi</taxon>
        <taxon>Dikarya</taxon>
        <taxon>Ascomycota</taxon>
        <taxon>Pezizomycotina</taxon>
        <taxon>Dothideomycetes</taxon>
        <taxon>Pleosporomycetidae</taxon>
        <taxon>Pleosporales</taxon>
        <taxon>Lindgomycetaceae</taxon>
        <taxon>Clohesyomyces</taxon>
    </lineage>
</organism>
<keyword evidence="3" id="KW-1185">Reference proteome</keyword>
<feature type="domain" description="Heterokaryon incompatibility" evidence="1">
    <location>
        <begin position="4"/>
        <end position="93"/>
    </location>
</feature>
<gene>
    <name evidence="2" type="ORF">BCR34DRAFT_556454</name>
</gene>
<dbReference type="InterPro" id="IPR010730">
    <property type="entry name" value="HET"/>
</dbReference>
<dbReference type="PANTHER" id="PTHR33112:SF16">
    <property type="entry name" value="HETEROKARYON INCOMPATIBILITY DOMAIN-CONTAINING PROTEIN"/>
    <property type="match status" value="1"/>
</dbReference>
<accession>A0A1Y2A2M1</accession>
<dbReference type="EMBL" id="MCFA01000016">
    <property type="protein sequence ID" value="ORY16704.1"/>
    <property type="molecule type" value="Genomic_DNA"/>
</dbReference>
<protein>
    <recommendedName>
        <fullName evidence="1">Heterokaryon incompatibility domain-containing protein</fullName>
    </recommendedName>
</protein>
<dbReference type="OrthoDB" id="5125733at2759"/>
<dbReference type="Pfam" id="PF06985">
    <property type="entry name" value="HET"/>
    <property type="match status" value="1"/>
</dbReference>
<evidence type="ECO:0000313" key="2">
    <source>
        <dbReference type="EMBL" id="ORY16704.1"/>
    </source>
</evidence>
<reference evidence="2 3" key="1">
    <citation type="submission" date="2016-07" db="EMBL/GenBank/DDBJ databases">
        <title>Pervasive Adenine N6-methylation of Active Genes in Fungi.</title>
        <authorList>
            <consortium name="DOE Joint Genome Institute"/>
            <person name="Mondo S.J."/>
            <person name="Dannebaum R.O."/>
            <person name="Kuo R.C."/>
            <person name="Labutti K."/>
            <person name="Haridas S."/>
            <person name="Kuo A."/>
            <person name="Salamov A."/>
            <person name="Ahrendt S.R."/>
            <person name="Lipzen A."/>
            <person name="Sullivan W."/>
            <person name="Andreopoulos W.B."/>
            <person name="Clum A."/>
            <person name="Lindquist E."/>
            <person name="Daum C."/>
            <person name="Ramamoorthy G.K."/>
            <person name="Gryganskyi A."/>
            <person name="Culley D."/>
            <person name="Magnuson J.K."/>
            <person name="James T.Y."/>
            <person name="O'Malley M.A."/>
            <person name="Stajich J.E."/>
            <person name="Spatafora J.W."/>
            <person name="Visel A."/>
            <person name="Grigoriev I.V."/>
        </authorList>
    </citation>
    <scope>NUCLEOTIDE SEQUENCE [LARGE SCALE GENOMIC DNA]</scope>
    <source>
        <strain evidence="2 3">CBS 115471</strain>
    </source>
</reference>
<dbReference type="AlphaFoldDB" id="A0A1Y2A2M1"/>
<sequence>MHRILQDSDDDKYREISMMQRIYEGAYISIVAASSSSAAQRLLQPRKGTGKLYPIPFRLSPDNFGTIFVQNVKDVFHDESNEPISKRAWTLQEQLKSRRQIIYSSHTLQWRCNSGMRNLGDSLCTFDRSNSLLRRLHEISQAAPNIQSGIQRWNSIADVYSGRTASLPCDKLNAISSMADSFSKSLSSQYYAGLWHHDLLQSLLRSTSRGNSRLKVYRVPSWSWTSIDGPVFHPSGYPLFRCELVDCNVQLKSAKLPFCEVTSGSLKIKAVMRKAWFWPAKHNLSLVAEDNEDVDAGKTVHSPFVTKTGPPVGFHDEPFAKRKA</sequence>
<evidence type="ECO:0000313" key="3">
    <source>
        <dbReference type="Proteomes" id="UP000193144"/>
    </source>
</evidence>
<name>A0A1Y2A2M1_9PLEO</name>
<dbReference type="PANTHER" id="PTHR33112">
    <property type="entry name" value="DOMAIN PROTEIN, PUTATIVE-RELATED"/>
    <property type="match status" value="1"/>
</dbReference>
<comment type="caution">
    <text evidence="2">The sequence shown here is derived from an EMBL/GenBank/DDBJ whole genome shotgun (WGS) entry which is preliminary data.</text>
</comment>
<dbReference type="STRING" id="1231657.A0A1Y2A2M1"/>